<evidence type="ECO:0000256" key="13">
    <source>
        <dbReference type="ARBA" id="ARBA00022777"/>
    </source>
</evidence>
<comment type="function">
    <text evidence="4">Catalyzes ATP-dependent phosphorylation of adenosylcobinamide and addition of GMP to adenosylcobinamide phosphate.</text>
</comment>
<dbReference type="InterPro" id="IPR027417">
    <property type="entry name" value="P-loop_NTPase"/>
</dbReference>
<dbReference type="PANTHER" id="PTHR34848:SF1">
    <property type="entry name" value="BIFUNCTIONAL ADENOSYLCOBALAMIN BIOSYNTHESIS PROTEIN COBU"/>
    <property type="match status" value="1"/>
</dbReference>
<dbReference type="GO" id="GO:0005524">
    <property type="term" value="F:ATP binding"/>
    <property type="evidence" value="ECO:0007669"/>
    <property type="project" value="UniProtKB-KW"/>
</dbReference>
<dbReference type="InterPro" id="IPR003203">
    <property type="entry name" value="CobU/CobP"/>
</dbReference>
<evidence type="ECO:0000256" key="14">
    <source>
        <dbReference type="ARBA" id="ARBA00022840"/>
    </source>
</evidence>
<evidence type="ECO:0000256" key="9">
    <source>
        <dbReference type="ARBA" id="ARBA00012523"/>
    </source>
</evidence>
<dbReference type="EC" id="2.7.1.156" evidence="8"/>
<comment type="catalytic activity">
    <reaction evidence="1">
        <text>adenosylcob(III)inamide + ATP = adenosylcob(III)inamide phosphate + ADP + H(+)</text>
        <dbReference type="Rhea" id="RHEA:15769"/>
        <dbReference type="ChEBI" id="CHEBI:2480"/>
        <dbReference type="ChEBI" id="CHEBI:15378"/>
        <dbReference type="ChEBI" id="CHEBI:30616"/>
        <dbReference type="ChEBI" id="CHEBI:58502"/>
        <dbReference type="ChEBI" id="CHEBI:456216"/>
        <dbReference type="EC" id="2.7.1.156"/>
    </reaction>
</comment>
<keyword evidence="14" id="KW-0067">ATP-binding</keyword>
<dbReference type="GO" id="GO:0005525">
    <property type="term" value="F:GTP binding"/>
    <property type="evidence" value="ECO:0007669"/>
    <property type="project" value="UniProtKB-KW"/>
</dbReference>
<comment type="pathway">
    <text evidence="6">Cofactor biosynthesis; adenosylcobalamin biosynthesis; adenosylcobalamin from cob(II)yrinate a,c-diamide: step 5/7.</text>
</comment>
<evidence type="ECO:0000256" key="6">
    <source>
        <dbReference type="ARBA" id="ARBA00005159"/>
    </source>
</evidence>
<dbReference type="Gene3D" id="3.40.50.300">
    <property type="entry name" value="P-loop containing nucleotide triphosphate hydrolases"/>
    <property type="match status" value="1"/>
</dbReference>
<dbReference type="SUPFAM" id="SSF52540">
    <property type="entry name" value="P-loop containing nucleoside triphosphate hydrolases"/>
    <property type="match status" value="1"/>
</dbReference>
<evidence type="ECO:0000256" key="4">
    <source>
        <dbReference type="ARBA" id="ARBA00003889"/>
    </source>
</evidence>
<reference evidence="20 21" key="1">
    <citation type="submission" date="2015-09" db="EMBL/GenBank/DDBJ databases">
        <authorList>
            <consortium name="Pathogen Informatics"/>
        </authorList>
    </citation>
    <scope>NUCLEOTIDE SEQUENCE [LARGE SCALE GENOMIC DNA]</scope>
    <source>
        <strain evidence="20 21">2789STDY5834966</strain>
    </source>
</reference>
<keyword evidence="12 19" id="KW-0547">Nucleotide-binding</keyword>
<feature type="binding site" evidence="19">
    <location>
        <position position="63"/>
    </location>
    <ligand>
        <name>GTP</name>
        <dbReference type="ChEBI" id="CHEBI:37565"/>
    </ligand>
</feature>
<protein>
    <recommendedName>
        <fullName evidence="16">Adenosylcobinamide kinase</fullName>
        <ecNumber evidence="8">2.7.1.156</ecNumber>
        <ecNumber evidence="9">2.7.7.62</ecNumber>
    </recommendedName>
    <alternativeName>
        <fullName evidence="17">Adenosylcobinamide-phosphate guanylyltransferase</fullName>
    </alternativeName>
</protein>
<gene>
    <name evidence="20" type="primary">cobU</name>
    <name evidence="20" type="ORF">ERS852578_02738</name>
</gene>
<sequence length="185" mass="20874">MSKVIMVTGGSRSGKSVIAEQKAKEYGKRSVLYLATAIPIDDDMKERIRMHQERRDPEWGTYEGYRDLGEIVKNTEKNTILLDCVTVMITNILFEEEERDFDKISASEVEKLESEVIKELTNLVKAIRDEDKTLIIVSNEVGMSIVPSYRLGRIFSDISGKANQVLASLSDEVYVAISGLPLRLK</sequence>
<dbReference type="Pfam" id="PF02283">
    <property type="entry name" value="CobU"/>
    <property type="match status" value="1"/>
</dbReference>
<comment type="catalytic activity">
    <reaction evidence="3">
        <text>adenosylcob(III)inamide + GTP = adenosylcob(III)inamide phosphate + GDP + H(+)</text>
        <dbReference type="Rhea" id="RHEA:15765"/>
        <dbReference type="ChEBI" id="CHEBI:2480"/>
        <dbReference type="ChEBI" id="CHEBI:15378"/>
        <dbReference type="ChEBI" id="CHEBI:37565"/>
        <dbReference type="ChEBI" id="CHEBI:58189"/>
        <dbReference type="ChEBI" id="CHEBI:58502"/>
        <dbReference type="EC" id="2.7.1.156"/>
    </reaction>
</comment>
<evidence type="ECO:0000256" key="10">
    <source>
        <dbReference type="ARBA" id="ARBA00022573"/>
    </source>
</evidence>
<feature type="binding site" evidence="19">
    <location>
        <position position="83"/>
    </location>
    <ligand>
        <name>GTP</name>
        <dbReference type="ChEBI" id="CHEBI:37565"/>
    </ligand>
</feature>
<evidence type="ECO:0000256" key="1">
    <source>
        <dbReference type="ARBA" id="ARBA00000312"/>
    </source>
</evidence>
<evidence type="ECO:0000256" key="18">
    <source>
        <dbReference type="PIRSR" id="PIRSR006135-1"/>
    </source>
</evidence>
<organism evidence="20 21">
    <name type="scientific">Anaerobutyricum hallii</name>
    <dbReference type="NCBI Taxonomy" id="39488"/>
    <lineage>
        <taxon>Bacteria</taxon>
        <taxon>Bacillati</taxon>
        <taxon>Bacillota</taxon>
        <taxon>Clostridia</taxon>
        <taxon>Lachnospirales</taxon>
        <taxon>Lachnospiraceae</taxon>
        <taxon>Anaerobutyricum</taxon>
    </lineage>
</organism>
<keyword evidence="10" id="KW-0169">Cobalamin biosynthesis</keyword>
<evidence type="ECO:0000256" key="11">
    <source>
        <dbReference type="ARBA" id="ARBA00022679"/>
    </source>
</evidence>
<evidence type="ECO:0000313" key="21">
    <source>
        <dbReference type="Proteomes" id="UP000095390"/>
    </source>
</evidence>
<feature type="binding site" evidence="19">
    <location>
        <begin position="35"/>
        <end position="37"/>
    </location>
    <ligand>
        <name>GTP</name>
        <dbReference type="ChEBI" id="CHEBI:37565"/>
    </ligand>
</feature>
<proteinExistence type="inferred from homology"/>
<dbReference type="RefSeq" id="WP_022170640.1">
    <property type="nucleotide sequence ID" value="NZ_CATVRT010000104.1"/>
</dbReference>
<dbReference type="GO" id="GO:0008820">
    <property type="term" value="F:cobinamide phosphate guanylyltransferase activity"/>
    <property type="evidence" value="ECO:0007669"/>
    <property type="project" value="UniProtKB-EC"/>
</dbReference>
<dbReference type="Proteomes" id="UP000095390">
    <property type="component" value="Unassembled WGS sequence"/>
</dbReference>
<dbReference type="OrthoDB" id="9799422at2"/>
<dbReference type="CDD" id="cd00544">
    <property type="entry name" value="CobU"/>
    <property type="match status" value="1"/>
</dbReference>
<dbReference type="EC" id="2.7.7.62" evidence="9"/>
<dbReference type="PANTHER" id="PTHR34848">
    <property type="match status" value="1"/>
</dbReference>
<feature type="binding site" evidence="19">
    <location>
        <begin position="9"/>
        <end position="16"/>
    </location>
    <ligand>
        <name>GTP</name>
        <dbReference type="ChEBI" id="CHEBI:37565"/>
    </ligand>
</feature>
<dbReference type="AlphaFoldDB" id="A0A173UY54"/>
<keyword evidence="11 20" id="KW-0808">Transferase</keyword>
<accession>A0A173UY54</accession>
<name>A0A173UY54_9FIRM</name>
<dbReference type="GO" id="GO:0043752">
    <property type="term" value="F:adenosylcobinamide kinase activity"/>
    <property type="evidence" value="ECO:0007669"/>
    <property type="project" value="UniProtKB-EC"/>
</dbReference>
<comment type="similarity">
    <text evidence="7">Belongs to the CobU/CobP family.</text>
</comment>
<keyword evidence="13 20" id="KW-0418">Kinase</keyword>
<evidence type="ECO:0000256" key="8">
    <source>
        <dbReference type="ARBA" id="ARBA00012016"/>
    </source>
</evidence>
<evidence type="ECO:0000256" key="12">
    <source>
        <dbReference type="ARBA" id="ARBA00022741"/>
    </source>
</evidence>
<dbReference type="GO" id="GO:0009236">
    <property type="term" value="P:cobalamin biosynthetic process"/>
    <property type="evidence" value="ECO:0007669"/>
    <property type="project" value="UniProtKB-UniPathway"/>
</dbReference>
<dbReference type="EMBL" id="CYYC01000047">
    <property type="protein sequence ID" value="CUN18518.1"/>
    <property type="molecule type" value="Genomic_DNA"/>
</dbReference>
<evidence type="ECO:0000256" key="3">
    <source>
        <dbReference type="ARBA" id="ARBA00001522"/>
    </source>
</evidence>
<evidence type="ECO:0000256" key="17">
    <source>
        <dbReference type="ARBA" id="ARBA00030571"/>
    </source>
</evidence>
<evidence type="ECO:0000256" key="19">
    <source>
        <dbReference type="PIRSR" id="PIRSR006135-2"/>
    </source>
</evidence>
<dbReference type="UniPathway" id="UPA00148">
    <property type="reaction ID" value="UER00236"/>
</dbReference>
<comment type="pathway">
    <text evidence="5">Cofactor biosynthesis; adenosylcobalamin biosynthesis; adenosylcobalamin from cob(II)yrinate a,c-diamide: step 6/7.</text>
</comment>
<keyword evidence="15 19" id="KW-0342">GTP-binding</keyword>
<evidence type="ECO:0000256" key="5">
    <source>
        <dbReference type="ARBA" id="ARBA00004692"/>
    </source>
</evidence>
<comment type="catalytic activity">
    <reaction evidence="2">
        <text>adenosylcob(III)inamide phosphate + GTP + H(+) = adenosylcob(III)inamide-GDP + diphosphate</text>
        <dbReference type="Rhea" id="RHEA:22712"/>
        <dbReference type="ChEBI" id="CHEBI:15378"/>
        <dbReference type="ChEBI" id="CHEBI:33019"/>
        <dbReference type="ChEBI" id="CHEBI:37565"/>
        <dbReference type="ChEBI" id="CHEBI:58502"/>
        <dbReference type="ChEBI" id="CHEBI:60487"/>
        <dbReference type="EC" id="2.7.7.62"/>
    </reaction>
</comment>
<evidence type="ECO:0000313" key="20">
    <source>
        <dbReference type="EMBL" id="CUN18518.1"/>
    </source>
</evidence>
<evidence type="ECO:0000256" key="7">
    <source>
        <dbReference type="ARBA" id="ARBA00007490"/>
    </source>
</evidence>
<feature type="active site" description="GMP-histidine intermediate" evidence="18">
    <location>
        <position position="51"/>
    </location>
</feature>
<evidence type="ECO:0000256" key="2">
    <source>
        <dbReference type="ARBA" id="ARBA00000711"/>
    </source>
</evidence>
<dbReference type="NCBIfam" id="NF004469">
    <property type="entry name" value="PRK05800.1"/>
    <property type="match status" value="1"/>
</dbReference>
<evidence type="ECO:0000256" key="16">
    <source>
        <dbReference type="ARBA" id="ARBA00029570"/>
    </source>
</evidence>
<evidence type="ECO:0000256" key="15">
    <source>
        <dbReference type="ARBA" id="ARBA00023134"/>
    </source>
</evidence>
<dbReference type="PIRSF" id="PIRSF006135">
    <property type="entry name" value="CobU"/>
    <property type="match status" value="1"/>
</dbReference>